<dbReference type="PANTHER" id="PTHR45712:SF22">
    <property type="entry name" value="INSULIN-LIKE GROWTH FACTOR-BINDING PROTEIN COMPLEX ACID LABILE SUBUNIT"/>
    <property type="match status" value="1"/>
</dbReference>
<reference evidence="4" key="1">
    <citation type="journal article" date="2023" name="Insect Mol. Biol.">
        <title>Genome sequencing provides insights into the evolution of gene families encoding plant cell wall-degrading enzymes in longhorned beetles.</title>
        <authorList>
            <person name="Shin N.R."/>
            <person name="Okamura Y."/>
            <person name="Kirsch R."/>
            <person name="Pauchet Y."/>
        </authorList>
    </citation>
    <scope>NUCLEOTIDE SEQUENCE</scope>
    <source>
        <strain evidence="4">AMC_N1</strain>
    </source>
</reference>
<protein>
    <submittedName>
        <fullName evidence="4">Uncharacterized protein</fullName>
    </submittedName>
</protein>
<dbReference type="EMBL" id="JAPWTK010000002">
    <property type="protein sequence ID" value="KAJ8962643.1"/>
    <property type="molecule type" value="Genomic_DNA"/>
</dbReference>
<keyword evidence="2" id="KW-0677">Repeat</keyword>
<dbReference type="InterPro" id="IPR003591">
    <property type="entry name" value="Leu-rich_rpt_typical-subtyp"/>
</dbReference>
<dbReference type="Gene3D" id="3.80.10.10">
    <property type="entry name" value="Ribonuclease Inhibitor"/>
    <property type="match status" value="2"/>
</dbReference>
<dbReference type="Pfam" id="PF13306">
    <property type="entry name" value="LRR_5"/>
    <property type="match status" value="1"/>
</dbReference>
<dbReference type="PANTHER" id="PTHR45712">
    <property type="entry name" value="AGAP008170-PA"/>
    <property type="match status" value="1"/>
</dbReference>
<feature type="signal peptide" evidence="3">
    <location>
        <begin position="1"/>
        <end position="20"/>
    </location>
</feature>
<dbReference type="SMART" id="SM00369">
    <property type="entry name" value="LRR_TYP"/>
    <property type="match status" value="6"/>
</dbReference>
<keyword evidence="5" id="KW-1185">Reference proteome</keyword>
<dbReference type="InterPro" id="IPR032675">
    <property type="entry name" value="LRR_dom_sf"/>
</dbReference>
<keyword evidence="1" id="KW-0433">Leucine-rich repeat</keyword>
<feature type="chain" id="PRO_5043586315" evidence="3">
    <location>
        <begin position="21"/>
        <end position="364"/>
    </location>
</feature>
<organism evidence="4 5">
    <name type="scientific">Aromia moschata</name>
    <dbReference type="NCBI Taxonomy" id="1265417"/>
    <lineage>
        <taxon>Eukaryota</taxon>
        <taxon>Metazoa</taxon>
        <taxon>Ecdysozoa</taxon>
        <taxon>Arthropoda</taxon>
        <taxon>Hexapoda</taxon>
        <taxon>Insecta</taxon>
        <taxon>Pterygota</taxon>
        <taxon>Neoptera</taxon>
        <taxon>Endopterygota</taxon>
        <taxon>Coleoptera</taxon>
        <taxon>Polyphaga</taxon>
        <taxon>Cucujiformia</taxon>
        <taxon>Chrysomeloidea</taxon>
        <taxon>Cerambycidae</taxon>
        <taxon>Cerambycinae</taxon>
        <taxon>Callichromatini</taxon>
        <taxon>Aromia</taxon>
    </lineage>
</organism>
<name>A0AAV8ZDZ7_9CUCU</name>
<accession>A0AAV8ZDZ7</accession>
<dbReference type="AlphaFoldDB" id="A0AAV8ZDZ7"/>
<comment type="caution">
    <text evidence="4">The sequence shown here is derived from an EMBL/GenBank/DDBJ whole genome shotgun (WGS) entry which is preliminary data.</text>
</comment>
<dbReference type="InterPro" id="IPR050333">
    <property type="entry name" value="SLRP"/>
</dbReference>
<evidence type="ECO:0000313" key="5">
    <source>
        <dbReference type="Proteomes" id="UP001162162"/>
    </source>
</evidence>
<evidence type="ECO:0000313" key="4">
    <source>
        <dbReference type="EMBL" id="KAJ8962643.1"/>
    </source>
</evidence>
<dbReference type="InterPro" id="IPR026906">
    <property type="entry name" value="LRR_5"/>
</dbReference>
<keyword evidence="3" id="KW-0732">Signal</keyword>
<sequence length="364" mass="42276">MLLVFLFIGVFMTNVQFSASHSCQTFDNTEMVLYDKNNKEFRKNVSGCIQRIEFGNATVTMALVKGQSVKQLRRDTVRNMKYLTTVSFVKCETESIAPVAFRNVPSLSKVEISECKLKEIHKDIFTSELTPELNTLVFDNNQINYIEDQSFFNLTKLKNLHVNDNRLEFWRREWFVNATSLELIHFRRNRIKAIPNRAFVSFPKLREIAFDFNEIATIHKDAFKEIRSLEFLGLGHNKLTALEASSFPNTLRVNSLMIVANYLNYLSNGVLQKLTAVDIYMDYNPWMCECLDRIGYWLFIKNGNYKRIHILCKRSDVPICAVSESSRQTCPDIVDLELTRRYIDSLKNLSTPLEAFCAQLEYPS</sequence>
<dbReference type="SUPFAM" id="SSF52058">
    <property type="entry name" value="L domain-like"/>
    <property type="match status" value="1"/>
</dbReference>
<evidence type="ECO:0000256" key="1">
    <source>
        <dbReference type="ARBA" id="ARBA00022614"/>
    </source>
</evidence>
<evidence type="ECO:0000256" key="2">
    <source>
        <dbReference type="ARBA" id="ARBA00022737"/>
    </source>
</evidence>
<proteinExistence type="predicted"/>
<dbReference type="Proteomes" id="UP001162162">
    <property type="component" value="Unassembled WGS sequence"/>
</dbReference>
<evidence type="ECO:0000256" key="3">
    <source>
        <dbReference type="SAM" id="SignalP"/>
    </source>
</evidence>
<gene>
    <name evidence="4" type="ORF">NQ318_001036</name>
</gene>